<feature type="transmembrane region" description="Helical" evidence="5">
    <location>
        <begin position="136"/>
        <end position="153"/>
    </location>
</feature>
<feature type="transmembrane region" description="Helical" evidence="5">
    <location>
        <begin position="189"/>
        <end position="213"/>
    </location>
</feature>
<dbReference type="PANTHER" id="PTHR22773">
    <property type="entry name" value="NADH DEHYDROGENASE"/>
    <property type="match status" value="1"/>
</dbReference>
<feature type="transmembrane region" description="Helical" evidence="5">
    <location>
        <begin position="408"/>
        <end position="427"/>
    </location>
</feature>
<dbReference type="GO" id="GO:0042773">
    <property type="term" value="P:ATP synthesis coupled electron transport"/>
    <property type="evidence" value="ECO:0007669"/>
    <property type="project" value="InterPro"/>
</dbReference>
<dbReference type="NCBIfam" id="TIGR01770">
    <property type="entry name" value="NDH_I_N"/>
    <property type="match status" value="1"/>
</dbReference>
<dbReference type="eggNOG" id="COG1007">
    <property type="taxonomic scope" value="Bacteria"/>
</dbReference>
<dbReference type="KEGG" id="mph:MLP_08110"/>
<comment type="function">
    <text evidence="5">NDH-1 shuttles electrons from NADH, via FMN and iron-sulfur (Fe-S) centers, to quinones in the respiratory chain. The immediate electron acceptor for the enzyme in this species is believed to be a menaquinone. Couples the redox reaction to proton translocation (for every two electrons transferred, four hydrogen ions are translocated across the cytoplasmic membrane), and thus conserves the redox energy in a proton gradient.</text>
</comment>
<feature type="transmembrane region" description="Helical" evidence="5">
    <location>
        <begin position="364"/>
        <end position="387"/>
    </location>
</feature>
<feature type="transmembrane region" description="Helical" evidence="5">
    <location>
        <begin position="233"/>
        <end position="250"/>
    </location>
</feature>
<gene>
    <name evidence="5 8" type="primary">nuoN</name>
    <name evidence="8" type="ordered locus">MLP_08110</name>
</gene>
<feature type="transmembrane region" description="Helical" evidence="5">
    <location>
        <begin position="262"/>
        <end position="291"/>
    </location>
</feature>
<keyword evidence="5" id="KW-0874">Quinone</keyword>
<keyword evidence="5" id="KW-0813">Transport</keyword>
<feature type="transmembrane region" description="Helical" evidence="5">
    <location>
        <begin position="81"/>
        <end position="99"/>
    </location>
</feature>
<comment type="subcellular location">
    <subcellularLocation>
        <location evidence="5">Cell membrane</location>
        <topology evidence="5">Multi-pass membrane protein</topology>
    </subcellularLocation>
    <subcellularLocation>
        <location evidence="1">Endomembrane system</location>
        <topology evidence="1">Multi-pass membrane protein</topology>
    </subcellularLocation>
    <subcellularLocation>
        <location evidence="6">Membrane</location>
        <topology evidence="6">Multi-pass membrane protein</topology>
    </subcellularLocation>
</comment>
<feature type="transmembrane region" description="Helical" evidence="5">
    <location>
        <begin position="303"/>
        <end position="322"/>
    </location>
</feature>
<dbReference type="InterPro" id="IPR010096">
    <property type="entry name" value="NADH-Q_OxRdtase_suN/2"/>
</dbReference>
<feature type="transmembrane region" description="Helical" evidence="5">
    <location>
        <begin position="12"/>
        <end position="33"/>
    </location>
</feature>
<evidence type="ECO:0000256" key="3">
    <source>
        <dbReference type="ARBA" id="ARBA00022989"/>
    </source>
</evidence>
<feature type="transmembrane region" description="Helical" evidence="5">
    <location>
        <begin position="159"/>
        <end position="177"/>
    </location>
</feature>
<keyword evidence="5" id="KW-0520">NAD</keyword>
<keyword evidence="9" id="KW-1185">Reference proteome</keyword>
<reference evidence="8 9" key="1">
    <citation type="submission" date="2011-05" db="EMBL/GenBank/DDBJ databases">
        <title>Whole genome sequence of Microlunatus phosphovorus NM-1.</title>
        <authorList>
            <person name="Hosoyama A."/>
            <person name="Sasaki K."/>
            <person name="Harada T."/>
            <person name="Igarashi R."/>
            <person name="Kawakoshi A."/>
            <person name="Sasagawa M."/>
            <person name="Fukada J."/>
            <person name="Nakamura S."/>
            <person name="Katano Y."/>
            <person name="Hanada S."/>
            <person name="Kamagata Y."/>
            <person name="Nakamura N."/>
            <person name="Yamazaki S."/>
            <person name="Fujita N."/>
        </authorList>
    </citation>
    <scope>NUCLEOTIDE SEQUENCE [LARGE SCALE GENOMIC DNA]</scope>
    <source>
        <strain evidence="9">ATCC 700054 / DSM 10555 / JCM 9379 / NBRC 101784 / NCIMB 13414 / VKM Ac-1990 / NM-1</strain>
    </source>
</reference>
<evidence type="ECO:0000313" key="9">
    <source>
        <dbReference type="Proteomes" id="UP000007947"/>
    </source>
</evidence>
<evidence type="ECO:0000256" key="5">
    <source>
        <dbReference type="HAMAP-Rule" id="MF_00445"/>
    </source>
</evidence>
<sequence length="522" mass="54740">MEITAPSIEYGLLMPFILVFAGACLGVLVEAFVPRGSRRGAQLTIVYASIAAALFMTLKNWAGQPAKVAAEGSVAIDGPTYFMWVILLIFGAISFLLIADRTAENGASIFAPQAAAVPGTAEEDEAVKAGVEHTEVYPLALFALAGMMLFPAASDLITMFLALEVLSLPLYILCGLARRRRLLSQEASLKYFLLGAMSSAIFLYGAALLYGYAGSFDFAAIDAALRGGSSESKLLLAGMALVGIGLLFKFGAVPFHSWTPDVYVGAPTAVTAFMASCTKIAAIGALMRLFYVALGADRWDWQPLMAIIAVATMAVGSIVAISQTDVKRMLIYSSIAHAGFLMTAFVGASQLISGGRPNGLTSVSAVMFYLVAYGAATIGAFAVMTLVRDPSGEATQLSSWVGLYRRSPAAAVVFTLFLLSFAGIPLTSGFIGKWAVFATAWNGGAEWLVVTAVVISVIAAFFYVRVIVLMFFAVPEAGPVKVIKPGTGTLVAVGIAVVATVGLGLFPGPVLELAQMAGEFVR</sequence>
<organism evidence="8 9">
    <name type="scientific">Microlunatus phosphovorus (strain ATCC 700054 / DSM 10555 / JCM 9379 / NBRC 101784 / NCIMB 13414 / VKM Ac-1990 / NM-1)</name>
    <dbReference type="NCBI Taxonomy" id="1032480"/>
    <lineage>
        <taxon>Bacteria</taxon>
        <taxon>Bacillati</taxon>
        <taxon>Actinomycetota</taxon>
        <taxon>Actinomycetes</taxon>
        <taxon>Propionibacteriales</taxon>
        <taxon>Propionibacteriaceae</taxon>
        <taxon>Microlunatus</taxon>
    </lineage>
</organism>
<dbReference type="GO" id="GO:0050136">
    <property type="term" value="F:NADH dehydrogenase (quinone) (non-electrogenic) activity"/>
    <property type="evidence" value="ECO:0007669"/>
    <property type="project" value="UniProtKB-UniRule"/>
</dbReference>
<evidence type="ECO:0000259" key="7">
    <source>
        <dbReference type="Pfam" id="PF00361"/>
    </source>
</evidence>
<dbReference type="GO" id="GO:0012505">
    <property type="term" value="C:endomembrane system"/>
    <property type="evidence" value="ECO:0007669"/>
    <property type="project" value="UniProtKB-SubCell"/>
</dbReference>
<dbReference type="GO" id="GO:0005886">
    <property type="term" value="C:plasma membrane"/>
    <property type="evidence" value="ECO:0007669"/>
    <property type="project" value="UniProtKB-SubCell"/>
</dbReference>
<feature type="transmembrane region" description="Helical" evidence="5">
    <location>
        <begin position="329"/>
        <end position="352"/>
    </location>
</feature>
<protein>
    <recommendedName>
        <fullName evidence="5">NADH-quinone oxidoreductase subunit N</fullName>
        <ecNumber evidence="5">7.1.1.-</ecNumber>
    </recommendedName>
    <alternativeName>
        <fullName evidence="5">NADH dehydrogenase I subunit N</fullName>
    </alternativeName>
    <alternativeName>
        <fullName evidence="5">NDH-1 subunit N</fullName>
    </alternativeName>
</protein>
<dbReference type="InterPro" id="IPR001750">
    <property type="entry name" value="ND/Mrp_TM"/>
</dbReference>
<accession>F5XLU6</accession>
<comment type="catalytic activity">
    <reaction evidence="5">
        <text>a quinone + NADH + 5 H(+)(in) = a quinol + NAD(+) + 4 H(+)(out)</text>
        <dbReference type="Rhea" id="RHEA:57888"/>
        <dbReference type="ChEBI" id="CHEBI:15378"/>
        <dbReference type="ChEBI" id="CHEBI:24646"/>
        <dbReference type="ChEBI" id="CHEBI:57540"/>
        <dbReference type="ChEBI" id="CHEBI:57945"/>
        <dbReference type="ChEBI" id="CHEBI:132124"/>
    </reaction>
</comment>
<proteinExistence type="inferred from homology"/>
<evidence type="ECO:0000256" key="6">
    <source>
        <dbReference type="RuleBase" id="RU000320"/>
    </source>
</evidence>
<feature type="transmembrane region" description="Helical" evidence="5">
    <location>
        <begin position="447"/>
        <end position="474"/>
    </location>
</feature>
<dbReference type="EMBL" id="AP012204">
    <property type="protein sequence ID" value="BAK33825.1"/>
    <property type="molecule type" value="Genomic_DNA"/>
</dbReference>
<evidence type="ECO:0000313" key="8">
    <source>
        <dbReference type="EMBL" id="BAK33825.1"/>
    </source>
</evidence>
<keyword evidence="5" id="KW-1278">Translocase</keyword>
<dbReference type="NCBIfam" id="NF004441">
    <property type="entry name" value="PRK05777.1-4"/>
    <property type="match status" value="1"/>
</dbReference>
<keyword evidence="2 5" id="KW-0812">Transmembrane</keyword>
<dbReference type="EC" id="7.1.1.-" evidence="5"/>
<comment type="subunit">
    <text evidence="5">NDH-1 is composed of 14 different subunits. Subunits NuoA, H, J, K, L, M, N constitute the membrane sector of the complex.</text>
</comment>
<feature type="domain" description="NADH:quinone oxidoreductase/Mrp antiporter transmembrane" evidence="7">
    <location>
        <begin position="153"/>
        <end position="458"/>
    </location>
</feature>
<dbReference type="RefSeq" id="WP_013861712.1">
    <property type="nucleotide sequence ID" value="NC_015635.1"/>
</dbReference>
<dbReference type="STRING" id="1032480.MLP_08110"/>
<dbReference type="HOGENOM" id="CLU_007100_1_1_11"/>
<feature type="transmembrane region" description="Helical" evidence="5">
    <location>
        <begin position="45"/>
        <end position="61"/>
    </location>
</feature>
<keyword evidence="3 5" id="KW-1133">Transmembrane helix</keyword>
<keyword evidence="8" id="KW-0560">Oxidoreductase</keyword>
<dbReference type="AlphaFoldDB" id="F5XLU6"/>
<comment type="similarity">
    <text evidence="5">Belongs to the complex I subunit 2 family.</text>
</comment>
<evidence type="ECO:0000256" key="2">
    <source>
        <dbReference type="ARBA" id="ARBA00022692"/>
    </source>
</evidence>
<dbReference type="Pfam" id="PF00361">
    <property type="entry name" value="Proton_antipo_M"/>
    <property type="match status" value="1"/>
</dbReference>
<dbReference type="GO" id="GO:0048038">
    <property type="term" value="F:quinone binding"/>
    <property type="evidence" value="ECO:0007669"/>
    <property type="project" value="UniProtKB-KW"/>
</dbReference>
<evidence type="ECO:0000256" key="4">
    <source>
        <dbReference type="ARBA" id="ARBA00023136"/>
    </source>
</evidence>
<keyword evidence="5" id="KW-1003">Cell membrane</keyword>
<feature type="transmembrane region" description="Helical" evidence="5">
    <location>
        <begin position="486"/>
        <end position="506"/>
    </location>
</feature>
<keyword evidence="4 5" id="KW-0472">Membrane</keyword>
<dbReference type="Proteomes" id="UP000007947">
    <property type="component" value="Chromosome"/>
</dbReference>
<name>F5XLU6_MICPN</name>
<dbReference type="GO" id="GO:0008137">
    <property type="term" value="F:NADH dehydrogenase (ubiquinone) activity"/>
    <property type="evidence" value="ECO:0007669"/>
    <property type="project" value="InterPro"/>
</dbReference>
<dbReference type="HAMAP" id="MF_00445">
    <property type="entry name" value="NDH1_NuoN_1"/>
    <property type="match status" value="1"/>
</dbReference>
<evidence type="ECO:0000256" key="1">
    <source>
        <dbReference type="ARBA" id="ARBA00004127"/>
    </source>
</evidence>
<dbReference type="OrthoDB" id="9811718at2"/>